<feature type="domain" description="YgjP-like metallopeptidase" evidence="1">
    <location>
        <begin position="23"/>
        <end position="217"/>
    </location>
</feature>
<dbReference type="EMBL" id="FPHH01000021">
    <property type="protein sequence ID" value="SFV52849.1"/>
    <property type="molecule type" value="Genomic_DNA"/>
</dbReference>
<dbReference type="CDD" id="cd07344">
    <property type="entry name" value="M48_yhfN_like"/>
    <property type="match status" value="1"/>
</dbReference>
<dbReference type="InterPro" id="IPR053136">
    <property type="entry name" value="UTP_pyrophosphatase-like"/>
</dbReference>
<dbReference type="PANTHER" id="PTHR30399">
    <property type="entry name" value="UNCHARACTERIZED PROTEIN YGJP"/>
    <property type="match status" value="1"/>
</dbReference>
<dbReference type="Gene3D" id="3.30.2010.10">
    <property type="entry name" value="Metalloproteases ('zincins'), catalytic domain"/>
    <property type="match status" value="1"/>
</dbReference>
<accession>A0A1W1BH97</accession>
<dbReference type="InterPro" id="IPR002725">
    <property type="entry name" value="YgjP-like_metallopeptidase"/>
</dbReference>
<proteinExistence type="predicted"/>
<keyword evidence="2" id="KW-0482">Metalloprotease</keyword>
<protein>
    <submittedName>
        <fullName evidence="2">Zinc metalloprotease</fullName>
        <ecNumber evidence="2">3.4.24.-</ecNumber>
    </submittedName>
</protein>
<dbReference type="AlphaFoldDB" id="A0A1W1BH97"/>
<dbReference type="GO" id="GO:0008237">
    <property type="term" value="F:metallopeptidase activity"/>
    <property type="evidence" value="ECO:0007669"/>
    <property type="project" value="UniProtKB-KW"/>
</dbReference>
<dbReference type="Pfam" id="PF01863">
    <property type="entry name" value="YgjP-like"/>
    <property type="match status" value="1"/>
</dbReference>
<sequence>MHTFKNNKFRDYSVNVICNPRLKNSYIRVDHDNTITVKTPYESKRFINTLLDKKQDWIEKKIQQNALREPLQVNLEDEVLFFGEIISINSEEATLLRKKLHKMKAATPQNIQKAYDYFYKETARNYLTKEIKKYAAIMQLEFSALRFRKMRSRWGSCSSKRIITLNSELMKLDKELICYVVIHELAHLVHMNHSKDFHNLVEQYLPNSKQIRKRLKTMII</sequence>
<evidence type="ECO:0000313" key="2">
    <source>
        <dbReference type="EMBL" id="SFV52849.1"/>
    </source>
</evidence>
<reference evidence="2" key="1">
    <citation type="submission" date="2016-10" db="EMBL/GenBank/DDBJ databases">
        <authorList>
            <person name="de Groot N.N."/>
        </authorList>
    </citation>
    <scope>NUCLEOTIDE SEQUENCE</scope>
</reference>
<dbReference type="EC" id="3.4.24.-" evidence="2"/>
<evidence type="ECO:0000259" key="1">
    <source>
        <dbReference type="Pfam" id="PF01863"/>
    </source>
</evidence>
<dbReference type="PANTHER" id="PTHR30399:SF1">
    <property type="entry name" value="UTP PYROPHOSPHATASE"/>
    <property type="match status" value="1"/>
</dbReference>
<keyword evidence="2" id="KW-0645">Protease</keyword>
<keyword evidence="2" id="KW-0378">Hydrolase</keyword>
<organism evidence="2">
    <name type="scientific">hydrothermal vent metagenome</name>
    <dbReference type="NCBI Taxonomy" id="652676"/>
    <lineage>
        <taxon>unclassified sequences</taxon>
        <taxon>metagenomes</taxon>
        <taxon>ecological metagenomes</taxon>
    </lineage>
</organism>
<dbReference type="GO" id="GO:0006508">
    <property type="term" value="P:proteolysis"/>
    <property type="evidence" value="ECO:0007669"/>
    <property type="project" value="UniProtKB-KW"/>
</dbReference>
<name>A0A1W1BH97_9ZZZZ</name>
<gene>
    <name evidence="2" type="ORF">MNB_SM-5-705</name>
</gene>